<dbReference type="InterPro" id="IPR002528">
    <property type="entry name" value="MATE_fam"/>
</dbReference>
<dbReference type="NCBIfam" id="TIGR00797">
    <property type="entry name" value="matE"/>
    <property type="match status" value="1"/>
</dbReference>
<feature type="transmembrane region" description="Helical" evidence="10">
    <location>
        <begin position="417"/>
        <end position="440"/>
    </location>
</feature>
<feature type="transmembrane region" description="Helical" evidence="10">
    <location>
        <begin position="162"/>
        <end position="182"/>
    </location>
</feature>
<feature type="transmembrane region" description="Helical" evidence="10">
    <location>
        <begin position="56"/>
        <end position="77"/>
    </location>
</feature>
<dbReference type="GO" id="GO:0005886">
    <property type="term" value="C:plasma membrane"/>
    <property type="evidence" value="ECO:0007669"/>
    <property type="project" value="UniProtKB-SubCell"/>
</dbReference>
<keyword evidence="2" id="KW-0813">Transport</keyword>
<feature type="transmembrane region" description="Helical" evidence="10">
    <location>
        <begin position="129"/>
        <end position="150"/>
    </location>
</feature>
<evidence type="ECO:0000256" key="2">
    <source>
        <dbReference type="ARBA" id="ARBA00022448"/>
    </source>
</evidence>
<dbReference type="GO" id="GO:0006811">
    <property type="term" value="P:monoatomic ion transport"/>
    <property type="evidence" value="ECO:0007669"/>
    <property type="project" value="UniProtKB-KW"/>
</dbReference>
<proteinExistence type="predicted"/>
<evidence type="ECO:0000256" key="9">
    <source>
        <dbReference type="ARBA" id="ARBA00031636"/>
    </source>
</evidence>
<name>A0A4Z0V5T6_9BACT</name>
<comment type="caution">
    <text evidence="11">The sequence shown here is derived from an EMBL/GenBank/DDBJ whole genome shotgun (WGS) entry which is preliminary data.</text>
</comment>
<dbReference type="AlphaFoldDB" id="A0A4Z0V5T6"/>
<evidence type="ECO:0000256" key="1">
    <source>
        <dbReference type="ARBA" id="ARBA00004651"/>
    </source>
</evidence>
<sequence>MKSQPNTYIKTYKNILRLGLPILIGQLGTIVVGFADNIMVGHYSTEALASASFVNNLFNCGLFACLGFTYGITPIVASLFSRKMDNEIGSTMRSAVKLNVAFSLAVTLIMTIFFLNVERMGQPEELIPIIKPYFMIYLAGVVPVSLFNVFAQWSYAVNNTRMPMWIILGANALNIIGNYMLIYGNCGMPEMGLTGAGVSTLTARLLSAGLMMGAFFGRKRYASYAKAFMRGVPVRGMARKLNRTSWPVAVQMGLESGSFTFAAIVAGWLGTIELASFQIIVIVGMLGFCLYYSVGSATSVLVANACGLNDTREMRRIAFGGYHVTIAIGTVSSLAFIFGGRFLISAFTTDPAVLAMTMTLIIPLVLYQLGDATQISFANALRGTSNVMPMLWIAFVSYVIIGAPATYLLAIPAGMGVTGIILSFSASLFFAGGCFAYFFFRTVRGGN</sequence>
<feature type="transmembrane region" description="Helical" evidence="10">
    <location>
        <begin position="98"/>
        <end position="117"/>
    </location>
</feature>
<dbReference type="PANTHER" id="PTHR43298">
    <property type="entry name" value="MULTIDRUG RESISTANCE PROTEIN NORM-RELATED"/>
    <property type="match status" value="1"/>
</dbReference>
<comment type="subcellular location">
    <subcellularLocation>
        <location evidence="1">Cell membrane</location>
        <topology evidence="1">Multi-pass membrane protein</topology>
    </subcellularLocation>
</comment>
<keyword evidence="8 10" id="KW-0472">Membrane</keyword>
<evidence type="ECO:0000256" key="6">
    <source>
        <dbReference type="ARBA" id="ARBA00022989"/>
    </source>
</evidence>
<keyword evidence="6 10" id="KW-1133">Transmembrane helix</keyword>
<dbReference type="InterPro" id="IPR048279">
    <property type="entry name" value="MdtK-like"/>
</dbReference>
<dbReference type="PIRSF" id="PIRSF006603">
    <property type="entry name" value="DinF"/>
    <property type="match status" value="1"/>
</dbReference>
<keyword evidence="4" id="KW-1003">Cell membrane</keyword>
<feature type="transmembrane region" description="Helical" evidence="10">
    <location>
        <begin position="275"/>
        <end position="305"/>
    </location>
</feature>
<dbReference type="GO" id="GO:0015297">
    <property type="term" value="F:antiporter activity"/>
    <property type="evidence" value="ECO:0007669"/>
    <property type="project" value="UniProtKB-KW"/>
</dbReference>
<dbReference type="Pfam" id="PF01554">
    <property type="entry name" value="MatE"/>
    <property type="match status" value="2"/>
</dbReference>
<evidence type="ECO:0000256" key="8">
    <source>
        <dbReference type="ARBA" id="ARBA00023136"/>
    </source>
</evidence>
<feature type="transmembrane region" description="Helical" evidence="10">
    <location>
        <begin position="390"/>
        <end position="411"/>
    </location>
</feature>
<dbReference type="Proteomes" id="UP000297635">
    <property type="component" value="Unassembled WGS sequence"/>
</dbReference>
<feature type="transmembrane region" description="Helical" evidence="10">
    <location>
        <begin position="245"/>
        <end position="269"/>
    </location>
</feature>
<evidence type="ECO:0000256" key="4">
    <source>
        <dbReference type="ARBA" id="ARBA00022475"/>
    </source>
</evidence>
<dbReference type="InterPro" id="IPR050222">
    <property type="entry name" value="MATE_MdtK"/>
</dbReference>
<feature type="transmembrane region" description="Helical" evidence="10">
    <location>
        <begin position="20"/>
        <end position="44"/>
    </location>
</feature>
<evidence type="ECO:0000313" key="11">
    <source>
        <dbReference type="EMBL" id="TGG40201.1"/>
    </source>
</evidence>
<evidence type="ECO:0000256" key="7">
    <source>
        <dbReference type="ARBA" id="ARBA00023065"/>
    </source>
</evidence>
<feature type="transmembrane region" description="Helical" evidence="10">
    <location>
        <begin position="317"/>
        <end position="339"/>
    </location>
</feature>
<reference evidence="11 12" key="1">
    <citation type="submission" date="2019-02" db="EMBL/GenBank/DDBJ databases">
        <title>Isolation and identification of novel species under the genus Muribaculum.</title>
        <authorList>
            <person name="Miyake S."/>
            <person name="Ding Y."/>
            <person name="Low A."/>
            <person name="Soh M."/>
            <person name="Seedorf H."/>
        </authorList>
    </citation>
    <scope>NUCLEOTIDE SEQUENCE [LARGE SCALE GENOMIC DNA]</scope>
    <source>
        <strain evidence="11 12">TLL-A3</strain>
    </source>
</reference>
<evidence type="ECO:0000256" key="10">
    <source>
        <dbReference type="SAM" id="Phobius"/>
    </source>
</evidence>
<accession>A0A4Z0V5T6</accession>
<keyword evidence="5 10" id="KW-0812">Transmembrane</keyword>
<keyword evidence="3" id="KW-0050">Antiport</keyword>
<dbReference type="PANTHER" id="PTHR43298:SF2">
    <property type="entry name" value="FMN_FAD EXPORTER YEEO-RELATED"/>
    <property type="match status" value="1"/>
</dbReference>
<gene>
    <name evidence="11" type="ORF">EZ315_05625</name>
</gene>
<protein>
    <recommendedName>
        <fullName evidence="9">Multidrug-efflux transporter</fullName>
    </recommendedName>
</protein>
<evidence type="ECO:0000313" key="12">
    <source>
        <dbReference type="Proteomes" id="UP000297635"/>
    </source>
</evidence>
<feature type="transmembrane region" description="Helical" evidence="10">
    <location>
        <begin position="351"/>
        <end position="369"/>
    </location>
</feature>
<dbReference type="GO" id="GO:0042910">
    <property type="term" value="F:xenobiotic transmembrane transporter activity"/>
    <property type="evidence" value="ECO:0007669"/>
    <property type="project" value="InterPro"/>
</dbReference>
<evidence type="ECO:0000256" key="3">
    <source>
        <dbReference type="ARBA" id="ARBA00022449"/>
    </source>
</evidence>
<keyword evidence="7" id="KW-0406">Ion transport</keyword>
<feature type="transmembrane region" description="Helical" evidence="10">
    <location>
        <begin position="194"/>
        <end position="216"/>
    </location>
</feature>
<evidence type="ECO:0000256" key="5">
    <source>
        <dbReference type="ARBA" id="ARBA00022692"/>
    </source>
</evidence>
<keyword evidence="12" id="KW-1185">Reference proteome</keyword>
<organism evidence="11 12">
    <name type="scientific">Duncaniella freteri</name>
    <dbReference type="NCBI Taxonomy" id="2530391"/>
    <lineage>
        <taxon>Bacteria</taxon>
        <taxon>Pseudomonadati</taxon>
        <taxon>Bacteroidota</taxon>
        <taxon>Bacteroidia</taxon>
        <taxon>Bacteroidales</taxon>
        <taxon>Muribaculaceae</taxon>
        <taxon>Duncaniella</taxon>
    </lineage>
</organism>
<dbReference type="EMBL" id="SJSA01000001">
    <property type="protein sequence ID" value="TGG40201.1"/>
    <property type="molecule type" value="Genomic_DNA"/>
</dbReference>